<feature type="transmembrane region" description="Helical" evidence="6">
    <location>
        <begin position="288"/>
        <end position="306"/>
    </location>
</feature>
<dbReference type="GO" id="GO:0005886">
    <property type="term" value="C:plasma membrane"/>
    <property type="evidence" value="ECO:0007669"/>
    <property type="project" value="UniProtKB-SubCell"/>
</dbReference>
<keyword evidence="4 6" id="KW-1133">Transmembrane helix</keyword>
<feature type="transmembrane region" description="Helical" evidence="6">
    <location>
        <begin position="348"/>
        <end position="365"/>
    </location>
</feature>
<organism evidence="8">
    <name type="scientific">Candidatus Methanomethylicus mesodigestus</name>
    <dbReference type="NCBI Taxonomy" id="1867258"/>
    <lineage>
        <taxon>Archaea</taxon>
        <taxon>Thermoproteota</taxon>
        <taxon>Methanosuratincolia</taxon>
        <taxon>Candidatus Methanomethylicales</taxon>
        <taxon>Candidatus Methanomethylicaceae</taxon>
        <taxon>Candidatus Methanomethylicus</taxon>
    </lineage>
</organism>
<keyword evidence="2" id="KW-1003">Cell membrane</keyword>
<feature type="transmembrane region" description="Helical" evidence="6">
    <location>
        <begin position="468"/>
        <end position="486"/>
    </location>
</feature>
<feature type="transmembrane region" description="Helical" evidence="6">
    <location>
        <begin position="219"/>
        <end position="244"/>
    </location>
</feature>
<evidence type="ECO:0000256" key="3">
    <source>
        <dbReference type="ARBA" id="ARBA00022692"/>
    </source>
</evidence>
<feature type="transmembrane region" description="Helical" evidence="6">
    <location>
        <begin position="145"/>
        <end position="163"/>
    </location>
</feature>
<feature type="transmembrane region" description="Helical" evidence="6">
    <location>
        <begin position="421"/>
        <end position="447"/>
    </location>
</feature>
<proteinExistence type="predicted"/>
<dbReference type="Pfam" id="PF00361">
    <property type="entry name" value="Proton_antipo_M"/>
    <property type="match status" value="1"/>
</dbReference>
<feature type="domain" description="NADH:quinone oxidoreductase/Mrp antiporter transmembrane" evidence="7">
    <location>
        <begin position="140"/>
        <end position="429"/>
    </location>
</feature>
<dbReference type="PANTHER" id="PTHR42703:SF1">
    <property type="entry name" value="NA(+)_H(+) ANTIPORTER SUBUNIT D1"/>
    <property type="match status" value="1"/>
</dbReference>
<evidence type="ECO:0000256" key="2">
    <source>
        <dbReference type="ARBA" id="ARBA00022475"/>
    </source>
</evidence>
<evidence type="ECO:0000259" key="7">
    <source>
        <dbReference type="Pfam" id="PF00361"/>
    </source>
</evidence>
<dbReference type="InterPro" id="IPR050586">
    <property type="entry name" value="CPA3_Na-H_Antiporter_D"/>
</dbReference>
<sequence>MTETVTNLWSIPLLLIIPILTAIVVNFLYGKVKAIRVVAILSSLALFAIAVISPYGYHWFTGQPAVLLNGGYTYSVQIFAWRLSLELYFGYMQQIMIAVMSLLLIFVVAISTKVMSKNMGTYIGLIFLIYMSSAAIIMVNDFYHLWIAVEIGSLLVAGLVAASGESISQKAALKYTFFSAISGAGLAIALALILGITGYPNVSDAIVSMHINNIQGMQGILYVAFGFLVLSWIYAGGLAPIHPLKSDVYGASFPHATVMLQTQSKLMLVAIGLIILRVFGTLPFAKEVMLGISVITMMVGVVMALLQTDFRWTLAYLIISHSGLVTVGISLGTISGIIGGMFQAINDVLYMSILLLCCEAIYYYGKGTSIKSVSGMAKKAPWLAFAAVVGAFAASGIPPFNGFQSEIILIQASLASGLPEVAVVILMVSVTTFIALFKSIYCIFLKADSTPETEQAQSRQGSIPVPKVLYLSLGVLIVLVVLIGVYPQLATDFLNDAAIKVVSMPWVP</sequence>
<dbReference type="InterPro" id="IPR001750">
    <property type="entry name" value="ND/Mrp_TM"/>
</dbReference>
<dbReference type="EMBL" id="DSTX01000006">
    <property type="protein sequence ID" value="HFK20470.1"/>
    <property type="molecule type" value="Genomic_DNA"/>
</dbReference>
<feature type="transmembrane region" description="Helical" evidence="6">
    <location>
        <begin position="37"/>
        <end position="57"/>
    </location>
</feature>
<evidence type="ECO:0000256" key="6">
    <source>
        <dbReference type="SAM" id="Phobius"/>
    </source>
</evidence>
<feature type="transmembrane region" description="Helical" evidence="6">
    <location>
        <begin position="265"/>
        <end position="282"/>
    </location>
</feature>
<feature type="transmembrane region" description="Helical" evidence="6">
    <location>
        <begin position="122"/>
        <end position="139"/>
    </location>
</feature>
<protein>
    <recommendedName>
        <fullName evidence="7">NADH:quinone oxidoreductase/Mrp antiporter transmembrane domain-containing protein</fullName>
    </recommendedName>
</protein>
<dbReference type="PANTHER" id="PTHR42703">
    <property type="entry name" value="NADH DEHYDROGENASE"/>
    <property type="match status" value="1"/>
</dbReference>
<feature type="transmembrane region" description="Helical" evidence="6">
    <location>
        <begin position="313"/>
        <end position="342"/>
    </location>
</feature>
<feature type="transmembrane region" description="Helical" evidence="6">
    <location>
        <begin position="380"/>
        <end position="401"/>
    </location>
</feature>
<name>A0A7C3IX94_9CREN</name>
<accession>A0A7C3IX94</accession>
<dbReference type="AlphaFoldDB" id="A0A7C3IX94"/>
<keyword evidence="3 6" id="KW-0812">Transmembrane</keyword>
<comment type="subcellular location">
    <subcellularLocation>
        <location evidence="1">Cell membrane</location>
        <topology evidence="1">Multi-pass membrane protein</topology>
    </subcellularLocation>
</comment>
<evidence type="ECO:0000256" key="5">
    <source>
        <dbReference type="ARBA" id="ARBA00023136"/>
    </source>
</evidence>
<reference evidence="8" key="1">
    <citation type="journal article" date="2020" name="mSystems">
        <title>Genome- and Community-Level Interaction Insights into Carbon Utilization and Element Cycling Functions of Hydrothermarchaeota in Hydrothermal Sediment.</title>
        <authorList>
            <person name="Zhou Z."/>
            <person name="Liu Y."/>
            <person name="Xu W."/>
            <person name="Pan J."/>
            <person name="Luo Z.H."/>
            <person name="Li M."/>
        </authorList>
    </citation>
    <scope>NUCLEOTIDE SEQUENCE [LARGE SCALE GENOMIC DNA]</scope>
    <source>
        <strain evidence="8">SpSt-468</strain>
    </source>
</reference>
<gene>
    <name evidence="8" type="ORF">ENS19_04225</name>
</gene>
<keyword evidence="5 6" id="KW-0472">Membrane</keyword>
<feature type="transmembrane region" description="Helical" evidence="6">
    <location>
        <begin position="6"/>
        <end position="30"/>
    </location>
</feature>
<comment type="caution">
    <text evidence="8">The sequence shown here is derived from an EMBL/GenBank/DDBJ whole genome shotgun (WGS) entry which is preliminary data.</text>
</comment>
<evidence type="ECO:0000256" key="4">
    <source>
        <dbReference type="ARBA" id="ARBA00022989"/>
    </source>
</evidence>
<feature type="transmembrane region" description="Helical" evidence="6">
    <location>
        <begin position="91"/>
        <end position="110"/>
    </location>
</feature>
<evidence type="ECO:0000256" key="1">
    <source>
        <dbReference type="ARBA" id="ARBA00004651"/>
    </source>
</evidence>
<evidence type="ECO:0000313" key="8">
    <source>
        <dbReference type="EMBL" id="HFK20470.1"/>
    </source>
</evidence>
<feature type="transmembrane region" description="Helical" evidence="6">
    <location>
        <begin position="175"/>
        <end position="199"/>
    </location>
</feature>